<dbReference type="OrthoDB" id="5296173at2"/>
<gene>
    <name evidence="1" type="ORF">DENOEST_2629</name>
</gene>
<name>A0A6S6YB19_9PROT</name>
<dbReference type="RefSeq" id="WP_145771152.1">
    <property type="nucleotide sequence ID" value="NZ_LR778301.1"/>
</dbReference>
<dbReference type="GO" id="GO:0043107">
    <property type="term" value="P:type IV pilus-dependent motility"/>
    <property type="evidence" value="ECO:0007669"/>
    <property type="project" value="TreeGrafter"/>
</dbReference>
<dbReference type="PANTHER" id="PTHR40278">
    <property type="entry name" value="DNA UTILIZATION PROTEIN HOFN"/>
    <property type="match status" value="1"/>
</dbReference>
<sequence length="203" mass="22527">MIRINLLPHREEKRKARREQFFALLGVVAIAVVLIWFLGFSAINGYIKSQNAKNKFLEKEIEVLKKEIAEISSLKEQTDALLKRKQVIESLQGNRSETASVFDELLKRVPDGVRLLNYAQNGANISLSGESVSEARVSALMRNLEESLLFQAVSPLEIRAVTAKDGRQVFGFQMKMVIERPATGKEELATVGGAKVKKSGGGK</sequence>
<protein>
    <submittedName>
        <fullName evidence="1">Fimbrial protein</fullName>
    </submittedName>
</protein>
<dbReference type="InterPro" id="IPR007813">
    <property type="entry name" value="PilN"/>
</dbReference>
<organism evidence="1 2">
    <name type="scientific">Denitratisoma oestradiolicum</name>
    <dbReference type="NCBI Taxonomy" id="311182"/>
    <lineage>
        <taxon>Bacteria</taxon>
        <taxon>Pseudomonadati</taxon>
        <taxon>Pseudomonadota</taxon>
        <taxon>Betaproteobacteria</taxon>
        <taxon>Nitrosomonadales</taxon>
        <taxon>Sterolibacteriaceae</taxon>
        <taxon>Denitratisoma</taxon>
    </lineage>
</organism>
<proteinExistence type="predicted"/>
<dbReference type="Proteomes" id="UP000515733">
    <property type="component" value="Chromosome"/>
</dbReference>
<dbReference type="Pfam" id="PF05137">
    <property type="entry name" value="PilN"/>
    <property type="match status" value="1"/>
</dbReference>
<dbReference type="EMBL" id="LR778301">
    <property type="protein sequence ID" value="CAB1369794.1"/>
    <property type="molecule type" value="Genomic_DNA"/>
</dbReference>
<dbReference type="AlphaFoldDB" id="A0A6S6YB19"/>
<dbReference type="GO" id="GO:0043683">
    <property type="term" value="P:type IV pilus assembly"/>
    <property type="evidence" value="ECO:0007669"/>
    <property type="project" value="TreeGrafter"/>
</dbReference>
<keyword evidence="2" id="KW-1185">Reference proteome</keyword>
<evidence type="ECO:0000313" key="2">
    <source>
        <dbReference type="Proteomes" id="UP000515733"/>
    </source>
</evidence>
<dbReference type="InterPro" id="IPR052534">
    <property type="entry name" value="Extracell_DNA_Util/SecSys_Comp"/>
</dbReference>
<evidence type="ECO:0000313" key="1">
    <source>
        <dbReference type="EMBL" id="CAB1369794.1"/>
    </source>
</evidence>
<reference evidence="1 2" key="1">
    <citation type="submission" date="2020-03" db="EMBL/GenBank/DDBJ databases">
        <authorList>
            <consortium name="Genoscope - CEA"/>
            <person name="William W."/>
        </authorList>
    </citation>
    <scope>NUCLEOTIDE SEQUENCE [LARGE SCALE GENOMIC DNA]</scope>
    <source>
        <strain evidence="2">DSM 16959</strain>
    </source>
</reference>
<dbReference type="KEGG" id="doe:DENOEST_2629"/>
<dbReference type="PANTHER" id="PTHR40278:SF2">
    <property type="entry name" value="TYPE IV PILUS INNER MEMBRANE COMPONENT PILN"/>
    <property type="match status" value="1"/>
</dbReference>
<accession>A0A6S6YB19</accession>